<dbReference type="InterPro" id="IPR035595">
    <property type="entry name" value="UDP_glycos_trans_CS"/>
</dbReference>
<keyword evidence="3 4" id="KW-0808">Transferase</keyword>
<keyword evidence="2 4" id="KW-0328">Glycosyltransferase</keyword>
<comment type="similarity">
    <text evidence="1 4">Belongs to the UDP-glycosyltransferase family.</text>
</comment>
<dbReference type="PANTHER" id="PTHR48048:SF70">
    <property type="entry name" value="ISOFLAVONE 7-O-GLUCOSYLTRANSFERASE"/>
    <property type="match status" value="1"/>
</dbReference>
<evidence type="ECO:0000256" key="1">
    <source>
        <dbReference type="ARBA" id="ARBA00009995"/>
    </source>
</evidence>
<evidence type="ECO:0000256" key="2">
    <source>
        <dbReference type="ARBA" id="ARBA00022676"/>
    </source>
</evidence>
<dbReference type="FunFam" id="3.40.50.2000:FF:000020">
    <property type="entry name" value="Glycosyltransferase"/>
    <property type="match status" value="1"/>
</dbReference>
<accession>A0A7S8BII6</accession>
<dbReference type="AlphaFoldDB" id="A0A7S8BII6"/>
<evidence type="ECO:0000256" key="4">
    <source>
        <dbReference type="RuleBase" id="RU003718"/>
    </source>
</evidence>
<evidence type="ECO:0000313" key="6">
    <source>
        <dbReference type="EMBL" id="QPB70553.1"/>
    </source>
</evidence>
<protein>
    <recommendedName>
        <fullName evidence="5">Glycosyltransferase</fullName>
        <ecNumber evidence="5">2.4.1.-</ecNumber>
    </recommendedName>
</protein>
<dbReference type="GO" id="GO:0035251">
    <property type="term" value="F:UDP-glucosyltransferase activity"/>
    <property type="evidence" value="ECO:0007669"/>
    <property type="project" value="InterPro"/>
</dbReference>
<dbReference type="Pfam" id="PF00201">
    <property type="entry name" value="UDPGT"/>
    <property type="match status" value="1"/>
</dbReference>
<dbReference type="PANTHER" id="PTHR48048">
    <property type="entry name" value="GLYCOSYLTRANSFERASE"/>
    <property type="match status" value="1"/>
</dbReference>
<dbReference type="Gene3D" id="3.40.50.2000">
    <property type="entry name" value="Glycogen Phosphorylase B"/>
    <property type="match status" value="2"/>
</dbReference>
<evidence type="ECO:0000256" key="5">
    <source>
        <dbReference type="RuleBase" id="RU362057"/>
    </source>
</evidence>
<dbReference type="InterPro" id="IPR050481">
    <property type="entry name" value="UDP-glycosyltransf_plant"/>
</dbReference>
<reference evidence="6" key="1">
    <citation type="submission" date="2019-10" db="EMBL/GenBank/DDBJ databases">
        <authorList>
            <person name="Sun Y."/>
            <person name="Zhang Y."/>
            <person name="Yin L."/>
            <person name="Li X."/>
            <person name="Li Q."/>
            <person name="Yang L."/>
            <person name="Yang Z."/>
        </authorList>
    </citation>
    <scope>NUCLEOTIDE SEQUENCE</scope>
</reference>
<name>A0A7S8BII6_CARTI</name>
<dbReference type="CDD" id="cd03784">
    <property type="entry name" value="GT1_Gtf-like"/>
    <property type="match status" value="1"/>
</dbReference>
<dbReference type="EC" id="2.4.1.-" evidence="5"/>
<dbReference type="PROSITE" id="PS00375">
    <property type="entry name" value="UDPGT"/>
    <property type="match status" value="1"/>
</dbReference>
<evidence type="ECO:0000256" key="3">
    <source>
        <dbReference type="ARBA" id="ARBA00022679"/>
    </source>
</evidence>
<dbReference type="EMBL" id="MN631206">
    <property type="protein sequence ID" value="QPB70553.1"/>
    <property type="molecule type" value="mRNA"/>
</dbReference>
<proteinExistence type="evidence at transcript level"/>
<dbReference type="SMR" id="A0A7S8BII6"/>
<dbReference type="InterPro" id="IPR002213">
    <property type="entry name" value="UDP_glucos_trans"/>
</dbReference>
<sequence length="476" mass="51491">MESATVVMYPSPEMGHLVPMVELGKLIHTHHPSLSIVMIIALPPSKTAGPTTIGKYIDATAAATPFITFRHLPPVALPPELSSHFFVDLFFEIPQLYNPKLHDALVAISAESALKCIVLDFFTTAAFEVSKAIGLPTYYFFTSGASGLCNFLHLPTLRKTTPDDFHGLDVYLEVPGIPPMHTSDMPGNLFDKYFVSAAGDIAESSGIIVNGFAGLEERAVEALRDGKCIPDHPTPPVYVIGPLIAAGGGGDQAGHGEDECLRWLDSQPSKSVVFLCFGSRGVFKREQLKEIAIGLEKSGQRFLWVVRDPPPADENELSSGDFDLEGFVARTVGKGMVVKNWAPQAAILGHDSVGGFVSHCGWNSALEAVVSGVPMVAWPLYAEQTMNKVYLVKEIKVAVPVRMAADRFVTAEAVEEAVRELMEGDGGRTVRERVSEMSDRAKAAVEDGGSSHVDLYELTKSWGCHGRKGSENEILK</sequence>
<organism evidence="6">
    <name type="scientific">Carthamus tinctorius</name>
    <name type="common">Safflower</name>
    <dbReference type="NCBI Taxonomy" id="4222"/>
    <lineage>
        <taxon>Eukaryota</taxon>
        <taxon>Viridiplantae</taxon>
        <taxon>Streptophyta</taxon>
        <taxon>Embryophyta</taxon>
        <taxon>Tracheophyta</taxon>
        <taxon>Spermatophyta</taxon>
        <taxon>Magnoliopsida</taxon>
        <taxon>eudicotyledons</taxon>
        <taxon>Gunneridae</taxon>
        <taxon>Pentapetalae</taxon>
        <taxon>asterids</taxon>
        <taxon>campanulids</taxon>
        <taxon>Asterales</taxon>
        <taxon>Asteraceae</taxon>
        <taxon>Carduoideae</taxon>
        <taxon>Cardueae</taxon>
        <taxon>Centaureinae</taxon>
        <taxon>Carthamus</taxon>
    </lineage>
</organism>
<dbReference type="SUPFAM" id="SSF53756">
    <property type="entry name" value="UDP-Glycosyltransferase/glycogen phosphorylase"/>
    <property type="match status" value="1"/>
</dbReference>